<keyword evidence="2" id="KW-1185">Reference proteome</keyword>
<accession>A0A061J8P5</accession>
<dbReference type="EMBL" id="AUPL01002645">
    <property type="protein sequence ID" value="ESL09632.1"/>
    <property type="molecule type" value="Genomic_DNA"/>
</dbReference>
<dbReference type="OrthoDB" id="256428at2759"/>
<gene>
    <name evidence="1" type="ORF">TRSC58_02645</name>
</gene>
<organism evidence="1 2">
    <name type="scientific">Trypanosoma rangeli SC58</name>
    <dbReference type="NCBI Taxonomy" id="429131"/>
    <lineage>
        <taxon>Eukaryota</taxon>
        <taxon>Discoba</taxon>
        <taxon>Euglenozoa</taxon>
        <taxon>Kinetoplastea</taxon>
        <taxon>Metakinetoplastina</taxon>
        <taxon>Trypanosomatida</taxon>
        <taxon>Trypanosomatidae</taxon>
        <taxon>Trypanosoma</taxon>
        <taxon>Herpetosoma</taxon>
    </lineage>
</organism>
<dbReference type="Proteomes" id="UP000031737">
    <property type="component" value="Unassembled WGS sequence"/>
</dbReference>
<proteinExistence type="predicted"/>
<comment type="caution">
    <text evidence="1">The sequence shown here is derived from an EMBL/GenBank/DDBJ whole genome shotgun (WGS) entry which is preliminary data.</text>
</comment>
<reference evidence="1 2" key="1">
    <citation type="submission" date="2013-07" db="EMBL/GenBank/DDBJ databases">
        <authorList>
            <person name="Stoco P.H."/>
            <person name="Wagner G."/>
            <person name="Gerber A."/>
            <person name="Zaha A."/>
            <person name="Thompson C."/>
            <person name="Bartholomeu D.C."/>
            <person name="Luckemeyer D.D."/>
            <person name="Bahia D."/>
            <person name="Loreto E."/>
            <person name="Prestes E.B."/>
            <person name="Lima F.M."/>
            <person name="Rodrigues-Luiz G."/>
            <person name="Vallejo G.A."/>
            <person name="Filho J.F."/>
            <person name="Monteiro K.M."/>
            <person name="Tyler K.M."/>
            <person name="de Almeida L.G."/>
            <person name="Ortiz M.F."/>
            <person name="Siervo M.A."/>
            <person name="de Moraes M.H."/>
            <person name="Cunha O.L."/>
            <person name="Mendonca-Neto R."/>
            <person name="Silva R."/>
            <person name="Teixeira S.M."/>
            <person name="Murta S.M."/>
            <person name="Sincero T.C."/>
            <person name="Mendes T.A."/>
            <person name="Urmenyi T.P."/>
            <person name="Silva V.G."/>
            <person name="da Rocha W.D."/>
            <person name="Andersson B."/>
            <person name="Romanha A.J."/>
            <person name="Steindel M."/>
            <person name="de Vasconcelos A.T."/>
            <person name="Grisard E.C."/>
        </authorList>
    </citation>
    <scope>NUCLEOTIDE SEQUENCE [LARGE SCALE GENOMIC DNA]</scope>
    <source>
        <strain evidence="1 2">SC58</strain>
    </source>
</reference>
<name>A0A061J8P5_TRYRA</name>
<protein>
    <submittedName>
        <fullName evidence="1">Uncharacterized protein</fullName>
    </submittedName>
</protein>
<evidence type="ECO:0000313" key="1">
    <source>
        <dbReference type="EMBL" id="ESL09632.1"/>
    </source>
</evidence>
<evidence type="ECO:0000313" key="2">
    <source>
        <dbReference type="Proteomes" id="UP000031737"/>
    </source>
</evidence>
<sequence>MFSHASQLSCAVYLATGRLRRLYQSHCPGRFFSAGLGTSSEAQGLNSRGKDFTLDPVEMEPVFGIHRVSHSSEEGDFNAPDAIQRKNVLTSSDETAVYRESGMDKMEQAALGAEMTDNEEPLARNLHNTVGGAPYRVAWYDYSSVTPAKRFTYWAYRRLRELPPDWQEYYRRMLYQEIAAARYVNQTWDCFMMVVDGYRKAKWVLNKYGIPIDESLIPRPYNNFWEETTHEERVWAHRRSHQMKELQALQRDEDELVFGAHSMDRRELSYGSIKNLQTGMQGGTPVHAHDLPAPREADVKTSPHTEEMSSALMSSIEDDKLWNPVLRSRIHTQRSRVEAELYSFEDDEEDDESAR</sequence>
<dbReference type="AlphaFoldDB" id="A0A061J8P5"/>
<dbReference type="VEuPathDB" id="TriTrypDB:TRSC58_02645"/>